<keyword evidence="9" id="KW-1185">Reference proteome</keyword>
<dbReference type="PROSITE" id="PS50923">
    <property type="entry name" value="SUSHI"/>
    <property type="match status" value="3"/>
</dbReference>
<keyword evidence="5" id="KW-1133">Transmembrane helix</keyword>
<dbReference type="SMART" id="SM00032">
    <property type="entry name" value="CCP"/>
    <property type="match status" value="3"/>
</dbReference>
<evidence type="ECO:0000256" key="2">
    <source>
        <dbReference type="ARBA" id="ARBA00023157"/>
    </source>
</evidence>
<keyword evidence="2 3" id="KW-1015">Disulfide bond</keyword>
<feature type="transmembrane region" description="Helical" evidence="5">
    <location>
        <begin position="327"/>
        <end position="347"/>
    </location>
</feature>
<feature type="disulfide bond" evidence="3">
    <location>
        <begin position="61"/>
        <end position="88"/>
    </location>
</feature>
<feature type="domain" description="Sushi" evidence="7">
    <location>
        <begin position="148"/>
        <end position="208"/>
    </location>
</feature>
<dbReference type="InterPro" id="IPR000436">
    <property type="entry name" value="Sushi_SCR_CCP_dom"/>
</dbReference>
<dbReference type="PANTHER" id="PTHR45656:SF15">
    <property type="entry name" value="SUSHI DOMAIN-CONTAINING PROTEIN"/>
    <property type="match status" value="1"/>
</dbReference>
<feature type="compositionally biased region" description="Polar residues" evidence="4">
    <location>
        <begin position="303"/>
        <end position="321"/>
    </location>
</feature>
<accession>A0A3Q3ESE1</accession>
<dbReference type="SUPFAM" id="SSF57535">
    <property type="entry name" value="Complement control module/SCR domain"/>
    <property type="match status" value="3"/>
</dbReference>
<evidence type="ECO:0000313" key="8">
    <source>
        <dbReference type="Ensembl" id="ENSLBEP00000009132.1"/>
    </source>
</evidence>
<dbReference type="InterPro" id="IPR051277">
    <property type="entry name" value="SEZ6_CSMD_C4BPB_Regulators"/>
</dbReference>
<dbReference type="InterPro" id="IPR035976">
    <property type="entry name" value="Sushi/SCR/CCP_sf"/>
</dbReference>
<organism evidence="8 9">
    <name type="scientific">Labrus bergylta</name>
    <name type="common">ballan wrasse</name>
    <dbReference type="NCBI Taxonomy" id="56723"/>
    <lineage>
        <taxon>Eukaryota</taxon>
        <taxon>Metazoa</taxon>
        <taxon>Chordata</taxon>
        <taxon>Craniata</taxon>
        <taxon>Vertebrata</taxon>
        <taxon>Euteleostomi</taxon>
        <taxon>Actinopterygii</taxon>
        <taxon>Neopterygii</taxon>
        <taxon>Teleostei</taxon>
        <taxon>Neoteleostei</taxon>
        <taxon>Acanthomorphata</taxon>
        <taxon>Eupercaria</taxon>
        <taxon>Labriformes</taxon>
        <taxon>Labridae</taxon>
        <taxon>Labrus</taxon>
    </lineage>
</organism>
<dbReference type="InParanoid" id="A0A3Q3ESE1"/>
<dbReference type="AlphaFoldDB" id="A0A3Q3ESE1"/>
<dbReference type="CDD" id="cd00033">
    <property type="entry name" value="CCP"/>
    <property type="match status" value="2"/>
</dbReference>
<dbReference type="PANTHER" id="PTHR45656">
    <property type="entry name" value="PROTEIN CBR-CLEC-78"/>
    <property type="match status" value="1"/>
</dbReference>
<dbReference type="GeneTree" id="ENSGT00940000161110"/>
<evidence type="ECO:0000256" key="3">
    <source>
        <dbReference type="PROSITE-ProRule" id="PRU00302"/>
    </source>
</evidence>
<dbReference type="Pfam" id="PF00084">
    <property type="entry name" value="Sushi"/>
    <property type="match status" value="3"/>
</dbReference>
<feature type="disulfide bond" evidence="3">
    <location>
        <begin position="179"/>
        <end position="206"/>
    </location>
</feature>
<keyword evidence="3" id="KW-0768">Sushi</keyword>
<dbReference type="STRING" id="56723.ENSLBEP00000009132"/>
<sequence>MDVLLNTCGRKRVQTVLFVFLLVVNAAAECPKPEGRDSIILSEAALLMNDFPEGSDVKLECGTGFETDSGSGVITCIDRKWTEPDLICKKKDCGPPTPFPNMSFDLRQGTLFRAVAVVICDKGYRVIGSSYKQCFSLGWSGRAKCETITCSKPGGVTNGRSSWDSQDEPKYGETVQYVCDQGFSLTGNDSIMCTETGAYNAEPPKCEGVSTNDRITMTVFTPTPATTEQGGRDILTTLSPIKDTTVTNSATTPPPSLQGGRDILTTLSPIKDTTVTNSATTPPPSLQGGRGIVTGEDKDTPTAVASTTSSQDMHGATDETTQDNGHLPVIISVICTSAVVFVVVICINKYIIRKKGLINGTLPICSRASVTPDRRADRL</sequence>
<dbReference type="OrthoDB" id="8961654at2759"/>
<feature type="domain" description="Sushi" evidence="7">
    <location>
        <begin position="91"/>
        <end position="147"/>
    </location>
</feature>
<reference evidence="8" key="2">
    <citation type="submission" date="2025-09" db="UniProtKB">
        <authorList>
            <consortium name="Ensembl"/>
        </authorList>
    </citation>
    <scope>IDENTIFICATION</scope>
</reference>
<proteinExistence type="predicted"/>
<evidence type="ECO:0000256" key="4">
    <source>
        <dbReference type="SAM" id="MobiDB-lite"/>
    </source>
</evidence>
<reference evidence="8" key="1">
    <citation type="submission" date="2025-08" db="UniProtKB">
        <authorList>
            <consortium name="Ensembl"/>
        </authorList>
    </citation>
    <scope>IDENTIFICATION</scope>
</reference>
<keyword evidence="1" id="KW-0677">Repeat</keyword>
<evidence type="ECO:0000259" key="7">
    <source>
        <dbReference type="PROSITE" id="PS50923"/>
    </source>
</evidence>
<feature type="disulfide bond" evidence="3">
    <location>
        <begin position="150"/>
        <end position="193"/>
    </location>
</feature>
<comment type="caution">
    <text evidence="3">Lacks conserved residue(s) required for the propagation of feature annotation.</text>
</comment>
<feature type="region of interest" description="Disordered" evidence="4">
    <location>
        <begin position="273"/>
        <end position="321"/>
    </location>
</feature>
<feature type="domain" description="Sushi" evidence="7">
    <location>
        <begin position="28"/>
        <end position="90"/>
    </location>
</feature>
<keyword evidence="6" id="KW-0732">Signal</keyword>
<evidence type="ECO:0000256" key="1">
    <source>
        <dbReference type="ARBA" id="ARBA00022737"/>
    </source>
</evidence>
<evidence type="ECO:0000256" key="5">
    <source>
        <dbReference type="SAM" id="Phobius"/>
    </source>
</evidence>
<dbReference type="Proteomes" id="UP000261660">
    <property type="component" value="Unplaced"/>
</dbReference>
<feature type="signal peptide" evidence="6">
    <location>
        <begin position="1"/>
        <end position="28"/>
    </location>
</feature>
<name>A0A3Q3ESE1_9LABR</name>
<evidence type="ECO:0000256" key="6">
    <source>
        <dbReference type="SAM" id="SignalP"/>
    </source>
</evidence>
<dbReference type="Gene3D" id="2.10.70.10">
    <property type="entry name" value="Complement Module, domain 1"/>
    <property type="match status" value="3"/>
</dbReference>
<evidence type="ECO:0000313" key="9">
    <source>
        <dbReference type="Proteomes" id="UP000261660"/>
    </source>
</evidence>
<keyword evidence="5" id="KW-0472">Membrane</keyword>
<keyword evidence="5" id="KW-0812">Transmembrane</keyword>
<dbReference type="Ensembl" id="ENSLBET00000009623.1">
    <property type="protein sequence ID" value="ENSLBEP00000009132.1"/>
    <property type="gene ID" value="ENSLBEG00000007032.1"/>
</dbReference>
<feature type="chain" id="PRO_5018664939" evidence="6">
    <location>
        <begin position="29"/>
        <end position="379"/>
    </location>
</feature>
<protein>
    <submittedName>
        <fullName evidence="8">CD55 molecule (Cromer blood group)</fullName>
    </submittedName>
</protein>